<dbReference type="EMBL" id="QJKJ01003856">
    <property type="protein sequence ID" value="RDX96556.1"/>
    <property type="molecule type" value="Genomic_DNA"/>
</dbReference>
<keyword evidence="2" id="KW-1185">Reference proteome</keyword>
<dbReference type="AlphaFoldDB" id="A0A371H1J5"/>
<evidence type="ECO:0000313" key="1">
    <source>
        <dbReference type="EMBL" id="RDX96556.1"/>
    </source>
</evidence>
<reference evidence="1" key="1">
    <citation type="submission" date="2018-05" db="EMBL/GenBank/DDBJ databases">
        <title>Draft genome of Mucuna pruriens seed.</title>
        <authorList>
            <person name="Nnadi N.E."/>
            <person name="Vos R."/>
            <person name="Hasami M.H."/>
            <person name="Devisetty U.K."/>
            <person name="Aguiy J.C."/>
        </authorList>
    </citation>
    <scope>NUCLEOTIDE SEQUENCE [LARGE SCALE GENOMIC DNA]</scope>
    <source>
        <strain evidence="1">JCA_2017</strain>
    </source>
</reference>
<accession>A0A371H1J5</accession>
<dbReference type="PANTHER" id="PTHR24559:SF430">
    <property type="entry name" value="RNA-DIRECTED DNA POLYMERASE"/>
    <property type="match status" value="1"/>
</dbReference>
<dbReference type="PANTHER" id="PTHR24559">
    <property type="entry name" value="TRANSPOSON TY3-I GAG-POL POLYPROTEIN"/>
    <property type="match status" value="1"/>
</dbReference>
<organism evidence="1 2">
    <name type="scientific">Mucuna pruriens</name>
    <name type="common">Velvet bean</name>
    <name type="synonym">Dolichos pruriens</name>
    <dbReference type="NCBI Taxonomy" id="157652"/>
    <lineage>
        <taxon>Eukaryota</taxon>
        <taxon>Viridiplantae</taxon>
        <taxon>Streptophyta</taxon>
        <taxon>Embryophyta</taxon>
        <taxon>Tracheophyta</taxon>
        <taxon>Spermatophyta</taxon>
        <taxon>Magnoliopsida</taxon>
        <taxon>eudicotyledons</taxon>
        <taxon>Gunneridae</taxon>
        <taxon>Pentapetalae</taxon>
        <taxon>rosids</taxon>
        <taxon>fabids</taxon>
        <taxon>Fabales</taxon>
        <taxon>Fabaceae</taxon>
        <taxon>Papilionoideae</taxon>
        <taxon>50 kb inversion clade</taxon>
        <taxon>NPAAA clade</taxon>
        <taxon>indigoferoid/millettioid clade</taxon>
        <taxon>Phaseoleae</taxon>
        <taxon>Mucuna</taxon>
    </lineage>
</organism>
<dbReference type="SUPFAM" id="SSF56672">
    <property type="entry name" value="DNA/RNA polymerases"/>
    <property type="match status" value="1"/>
</dbReference>
<gene>
    <name evidence="1" type="ORF">CR513_20773</name>
</gene>
<name>A0A371H1J5_MUCPR</name>
<dbReference type="OrthoDB" id="1420897at2759"/>
<comment type="caution">
    <text evidence="1">The sequence shown here is derived from an EMBL/GenBank/DDBJ whole genome shotgun (WGS) entry which is preliminary data.</text>
</comment>
<proteinExistence type="predicted"/>
<dbReference type="InterPro" id="IPR043502">
    <property type="entry name" value="DNA/RNA_pol_sf"/>
</dbReference>
<protein>
    <recommendedName>
        <fullName evidence="3">Reverse transcriptase domain-containing protein</fullName>
    </recommendedName>
</protein>
<evidence type="ECO:0000313" key="2">
    <source>
        <dbReference type="Proteomes" id="UP000257109"/>
    </source>
</evidence>
<dbReference type="Gene3D" id="3.10.10.10">
    <property type="entry name" value="HIV Type 1 Reverse Transcriptase, subunit A, domain 1"/>
    <property type="match status" value="1"/>
</dbReference>
<feature type="non-terminal residue" evidence="1">
    <location>
        <position position="1"/>
    </location>
</feature>
<evidence type="ECO:0008006" key="3">
    <source>
        <dbReference type="Google" id="ProtNLM"/>
    </source>
</evidence>
<dbReference type="Proteomes" id="UP000257109">
    <property type="component" value="Unassembled WGS sequence"/>
</dbReference>
<sequence length="218" mass="25573">MSADSYIHIHDFVLGKKQELWIVHYIRLEGGPDRSQLTKQNQNRGSLDIKMEKQLINFLLDNRNAFALSPKDMPEIDPDFFCHQLFIAPGMRPVCHKKRQLREEKRIPAKKGTIKLLNARFLKEVQYPSWLANVVMRMCTDLNMACPKDPYPLLITDRLVNSTFRYDLLSFMDAYSRYNQIKMHPNDEVKTTFIIDDGNFYYKVMPFGLKNQVPPTRG</sequence>
<dbReference type="InterPro" id="IPR053134">
    <property type="entry name" value="RNA-dir_DNA_polymerase"/>
</dbReference>